<organism evidence="5 6">
    <name type="scientific">Parabacteroides johnsonii</name>
    <dbReference type="NCBI Taxonomy" id="387661"/>
    <lineage>
        <taxon>Bacteria</taxon>
        <taxon>Pseudomonadati</taxon>
        <taxon>Bacteroidota</taxon>
        <taxon>Bacteroidia</taxon>
        <taxon>Bacteroidales</taxon>
        <taxon>Tannerellaceae</taxon>
        <taxon>Parabacteroides</taxon>
    </lineage>
</organism>
<evidence type="ECO:0000256" key="2">
    <source>
        <dbReference type="SAM" id="Coils"/>
    </source>
</evidence>
<keyword evidence="4" id="KW-0732">Signal</keyword>
<evidence type="ECO:0000256" key="1">
    <source>
        <dbReference type="PROSITE-ProRule" id="PRU00339"/>
    </source>
</evidence>
<feature type="signal peptide" evidence="4">
    <location>
        <begin position="1"/>
        <end position="20"/>
    </location>
</feature>
<evidence type="ECO:0000313" key="6">
    <source>
        <dbReference type="Proteomes" id="UP001213646"/>
    </source>
</evidence>
<dbReference type="SUPFAM" id="SSF48452">
    <property type="entry name" value="TPR-like"/>
    <property type="match status" value="1"/>
</dbReference>
<accession>A0AAW6I0Q5</accession>
<protein>
    <submittedName>
        <fullName evidence="5">WG repeat-containing protein</fullName>
    </submittedName>
</protein>
<keyword evidence="1" id="KW-0802">TPR repeat</keyword>
<comment type="caution">
    <text evidence="5">The sequence shown here is derived from an EMBL/GenBank/DDBJ whole genome shotgun (WGS) entry which is preliminary data.</text>
</comment>
<gene>
    <name evidence="5" type="ORF">PQG89_06860</name>
</gene>
<feature type="repeat" description="TPR" evidence="1">
    <location>
        <begin position="388"/>
        <end position="421"/>
    </location>
</feature>
<name>A0AAW6I0Q5_9BACT</name>
<feature type="region of interest" description="Disordered" evidence="3">
    <location>
        <begin position="651"/>
        <end position="680"/>
    </location>
</feature>
<proteinExistence type="predicted"/>
<dbReference type="Pfam" id="PF14903">
    <property type="entry name" value="WG_beta_rep"/>
    <property type="match status" value="3"/>
</dbReference>
<evidence type="ECO:0000256" key="4">
    <source>
        <dbReference type="SAM" id="SignalP"/>
    </source>
</evidence>
<dbReference type="PROSITE" id="PS50005">
    <property type="entry name" value="TPR"/>
    <property type="match status" value="1"/>
</dbReference>
<dbReference type="SMART" id="SM00028">
    <property type="entry name" value="TPR"/>
    <property type="match status" value="2"/>
</dbReference>
<sequence>MKAVRLLLILLFVIPKHVIAEENSNQLLLTQYPATKKWGYTYNKSKTSRMFLPTRLTATSAFSAVGLGTSLIWGKKDRLAYNWAIPPQYDQAAKNFDEGLAAVIMEGRMGFINSSNQFVIPPIYKAKKLTKFNYGLAPVMIEGKYGFIDKLGNLVIPNRYEWADSFKDNGLASVKMEGKYGTIDLNGELVVPCTYQLEEAMTTVPVSNKDYRQAVKDVKAKLDSGVYSVLTQRLDSIGAKVDSKEVEFSKGLIAPDDQPFFEQKGSFYGARISEKDSIWLFKPEYIGIEQINDGFFLLFAKDSLCGVGDSFGRIIVPCEYEDITYDRNGHAFVVQEKEHYGFYGIDGLIRAFTGFDLIGGFADGTAPIWVDNETGTVTEDGTIDPEFIQRLYVLGETAEKNGDTQRARQLYARIIKIEPTFAMAYNNFGLLELKSEAYSEGMSKLKLAHELAPENEQITANYKQARKDQKSRRWDKVISGLETAGTLVGVAATTYAAIEGDETAVTALNEGRSLTAEELATTALKSSESASVNEDIYDFENMQVKATSASQIEKEKQKLQQLYVQREAIIARSKNTQRTISSEGSKQIRRAGTSLRMNHGQVRPGQGNYGRGAADRHLRETTDNRVELRNINQRIERQIALIQHLEEGGSSATFSAPASRSTKTGNFQKSGPSQRDKITNDHTYRNWETQLIRMSTGTDPYDDSKRKYIQSQMRSLRAKYGFGKSQWEDWGGK</sequence>
<keyword evidence="2" id="KW-0175">Coiled coil</keyword>
<dbReference type="AlphaFoldDB" id="A0AAW6I0Q5"/>
<dbReference type="InterPro" id="IPR032774">
    <property type="entry name" value="WG_beta_rep"/>
</dbReference>
<feature type="coiled-coil region" evidence="2">
    <location>
        <begin position="618"/>
        <end position="648"/>
    </location>
</feature>
<dbReference type="PANTHER" id="PTHR37841:SF1">
    <property type="entry name" value="DUF3298 DOMAIN-CONTAINING PROTEIN"/>
    <property type="match status" value="1"/>
</dbReference>
<dbReference type="RefSeq" id="WP_195485938.1">
    <property type="nucleotide sequence ID" value="NZ_CALEGY010000089.1"/>
</dbReference>
<dbReference type="PANTHER" id="PTHR37841">
    <property type="entry name" value="GLR2918 PROTEIN"/>
    <property type="match status" value="1"/>
</dbReference>
<dbReference type="InterPro" id="IPR011990">
    <property type="entry name" value="TPR-like_helical_dom_sf"/>
</dbReference>
<reference evidence="5" key="1">
    <citation type="submission" date="2023-01" db="EMBL/GenBank/DDBJ databases">
        <title>Exploring GABA producing Bacteroides strains toward improving mental health.</title>
        <authorList>
            <person name="Yousuf B."/>
            <person name="Bouhlel N.E."/>
            <person name="Mottawea W."/>
            <person name="Hammami R."/>
        </authorList>
    </citation>
    <scope>NUCLEOTIDE SEQUENCE</scope>
    <source>
        <strain evidence="5">UO.H1047</strain>
    </source>
</reference>
<evidence type="ECO:0000256" key="3">
    <source>
        <dbReference type="SAM" id="MobiDB-lite"/>
    </source>
</evidence>
<evidence type="ECO:0000313" key="5">
    <source>
        <dbReference type="EMBL" id="MDC7149149.1"/>
    </source>
</evidence>
<dbReference type="EMBL" id="JAQPYX010000059">
    <property type="protein sequence ID" value="MDC7149149.1"/>
    <property type="molecule type" value="Genomic_DNA"/>
</dbReference>
<dbReference type="InterPro" id="IPR019734">
    <property type="entry name" value="TPR_rpt"/>
</dbReference>
<feature type="compositionally biased region" description="Polar residues" evidence="3">
    <location>
        <begin position="651"/>
        <end position="673"/>
    </location>
</feature>
<feature type="chain" id="PRO_5043846139" evidence="4">
    <location>
        <begin position="21"/>
        <end position="733"/>
    </location>
</feature>
<dbReference type="Gene3D" id="1.25.40.10">
    <property type="entry name" value="Tetratricopeptide repeat domain"/>
    <property type="match status" value="1"/>
</dbReference>
<dbReference type="Proteomes" id="UP001213646">
    <property type="component" value="Unassembled WGS sequence"/>
</dbReference>